<organism evidence="3 4">
    <name type="scientific">Sodalis ligni</name>
    <dbReference type="NCBI Taxonomy" id="2697027"/>
    <lineage>
        <taxon>Bacteria</taxon>
        <taxon>Pseudomonadati</taxon>
        <taxon>Pseudomonadota</taxon>
        <taxon>Gammaproteobacteria</taxon>
        <taxon>Enterobacterales</taxon>
        <taxon>Bruguierivoracaceae</taxon>
        <taxon>Sodalis</taxon>
    </lineage>
</organism>
<dbReference type="InterPro" id="IPR011613">
    <property type="entry name" value="GH15-like"/>
</dbReference>
<dbReference type="SUPFAM" id="SSF48208">
    <property type="entry name" value="Six-hairpin glycosidases"/>
    <property type="match status" value="1"/>
</dbReference>
<dbReference type="RefSeq" id="WP_132925108.1">
    <property type="nucleotide sequence ID" value="NZ_SJOI01000001.1"/>
</dbReference>
<evidence type="ECO:0000259" key="1">
    <source>
        <dbReference type="Pfam" id="PF00723"/>
    </source>
</evidence>
<feature type="domain" description="GH15-like" evidence="1">
    <location>
        <begin position="227"/>
        <end position="593"/>
    </location>
</feature>
<gene>
    <name evidence="3" type="ORF">EZJ58_4264</name>
</gene>
<dbReference type="PANTHER" id="PTHR31616">
    <property type="entry name" value="TREHALASE"/>
    <property type="match status" value="1"/>
</dbReference>
<proteinExistence type="predicted"/>
<dbReference type="InterPro" id="IPR012341">
    <property type="entry name" value="6hp_glycosidase-like_sf"/>
</dbReference>
<dbReference type="Pfam" id="PF19291">
    <property type="entry name" value="TREH_N"/>
    <property type="match status" value="1"/>
</dbReference>
<dbReference type="InterPro" id="IPR045582">
    <property type="entry name" value="Trehalase-like_N"/>
</dbReference>
<evidence type="ECO:0000313" key="4">
    <source>
        <dbReference type="Proteomes" id="UP000294555"/>
    </source>
</evidence>
<dbReference type="Proteomes" id="UP000294555">
    <property type="component" value="Unassembled WGS sequence"/>
</dbReference>
<dbReference type="EMBL" id="SJOI01000001">
    <property type="protein sequence ID" value="TCL06039.1"/>
    <property type="molecule type" value="Genomic_DNA"/>
</dbReference>
<feature type="domain" description="Trehalase-like N-terminal" evidence="2">
    <location>
        <begin position="9"/>
        <end position="178"/>
    </location>
</feature>
<comment type="caution">
    <text evidence="3">The sequence shown here is derived from an EMBL/GenBank/DDBJ whole genome shotgun (WGS) entry which is preliminary data.</text>
</comment>
<accession>A0A4R1NGE5</accession>
<protein>
    <submittedName>
        <fullName evidence="3">GH15 family glucan-1,4-alpha-glucosidase</fullName>
    </submittedName>
</protein>
<dbReference type="Gene3D" id="1.50.10.10">
    <property type="match status" value="1"/>
</dbReference>
<dbReference type="InterPro" id="IPR008928">
    <property type="entry name" value="6-hairpin_glycosidase_sf"/>
</dbReference>
<dbReference type="OrthoDB" id="3902805at2"/>
<keyword evidence="4" id="KW-1185">Reference proteome</keyword>
<evidence type="ECO:0000259" key="2">
    <source>
        <dbReference type="Pfam" id="PF19291"/>
    </source>
</evidence>
<dbReference type="GO" id="GO:0005975">
    <property type="term" value="P:carbohydrate metabolic process"/>
    <property type="evidence" value="ECO:0007669"/>
    <property type="project" value="InterPro"/>
</dbReference>
<dbReference type="GO" id="GO:0004553">
    <property type="term" value="F:hydrolase activity, hydrolyzing O-glycosyl compounds"/>
    <property type="evidence" value="ECO:0007669"/>
    <property type="project" value="TreeGrafter"/>
</dbReference>
<evidence type="ECO:0000313" key="3">
    <source>
        <dbReference type="EMBL" id="TCL06039.1"/>
    </source>
</evidence>
<dbReference type="AlphaFoldDB" id="A0A4R1NGE5"/>
<name>A0A4R1NGE5_9GAMM</name>
<reference evidence="3 4" key="1">
    <citation type="submission" date="2019-02" db="EMBL/GenBank/DDBJ databases">
        <title>Investigation of anaerobic lignin degradation for improved lignocellulosic biofuels.</title>
        <authorList>
            <person name="Deangelis K."/>
        </authorList>
    </citation>
    <scope>NUCLEOTIDE SEQUENCE [LARGE SCALE GENOMIC DNA]</scope>
    <source>
        <strain evidence="3 4">159R</strain>
    </source>
</reference>
<sequence>MTQRRKTDVARPIGDHGIIGDLRTCALVAVDGTIDYFCWPDLDSPSIFTALLDSDAAGIFSLAPRWPDARRQQLYLPDTNILQTRWLDDAGVAEVTDYMPICEDPHQTPRIIRRLAVLQGEANFELRCGPVHDYARAATRAARHGDAVDFSAPGQPVLRLAAGVPLHIEGHAAVARFVLKAGESLEFVFGSAEDERVAAGDNLACFTATLQYWRNWCAAGNYKGRWREMVNRSALALKLLTSLRHGSIAAAATFGLPEHLGGERNWDYRASWIRDASFSVYALMRLGYTGEATSFIKWVARCLEHSQYQPDKLQVMYRLDSETDLPEEDLPHLSGYAGSTPVRIGNLAYRQVQLDIYGELMDAVYLANKYGEAISHRGWEHITKMIDHVCENWNQADAGIWEMRGEPRHFLHSRLMCWVAIDRALRLAAKRSLPMPYARWDQARTAIREDIWTHFWNKDLGHFTATRHGQDLDASMLLMPLFRFVGATDPDWLATLDAIKHSLVQDGLVRRYNNADTPSDPLPGDEGAFAACSFWYVECLARADRLEEAHFEFEKLLSYANPLGLYAEEFDRRGYALGNTPQALTHLALISAAFFLERKLNGGEPLWQP</sequence>
<dbReference type="PANTHER" id="PTHR31616:SF0">
    <property type="entry name" value="GLUCAN 1,4-ALPHA-GLUCOSIDASE"/>
    <property type="match status" value="1"/>
</dbReference>
<dbReference type="Pfam" id="PF00723">
    <property type="entry name" value="Glyco_hydro_15"/>
    <property type="match status" value="1"/>
</dbReference>